<accession>A0A0D2JQQ4</accession>
<dbReference type="RefSeq" id="XP_016629810.1">
    <property type="nucleotide sequence ID" value="XM_016778891.1"/>
</dbReference>
<sequence length="780" mass="88179">MFSVLFRRCHTCLGVADSGRPEFDLDERNYLMFHGLAISVPRLQTSSKCAVCSLLLRAVQETLSQTSNLLPDMYVIVRERLALGHISVGAIDRERLSDHDRKNVTPPPCLPCYYLDTACGDCLDRDLQLPWLHIGDFEISLQRDSVPFLRTLLPKRRSIQPTALDHECLTLIKTWIQECRAQHQRYCAPTQATVLPDHLVDIGETPGSRIRVVSSAGLQVPYVALSYCWGATESIMTTSVNMKDGPRQIAWEDVPATFQDAVRVAQGLGYQYLWIDSLCIIQDTDDLFVQLQKMPDIYQNAVLVISADSAVNTISGFLAQPRHPSKKIPVHPTRGLPTRYRKVSNGLELLLNDLSCIGVSHRFFVPDGDNGMIRVPNSEIMVARNVVFERAWCFQERLLASRILHFTADEIVWECRTESDCECGWMKNATNAIVGQKCRTLKETFNRPRTPNPFISKSARESNWEWWEQIVATYSACKLTKDTDRLLAISAVATQLERRLEPKELEQEFYFAGLWGSAFPECLLWRSANEPSEYDTQTSAAVLDHAFRPPPRVRSAAVTETALRQSRAPTHSRPVDFVAPSWSWASVKGPIKFLPRTSQFSISTILDVQVQPRSGHTIFGQLESASLLLRAPAVKAKLELYHPKVQLVRELSALEAWVVINAECQGLVFLDVCKEPESLGSSGERDVVCVFLDFPIYFQGRPRYHALVLERSTFPSGQRHQRWKYARVYHRLGIAEFFLSETQRAGLEKSSPHGKNDKLVARPPTFITEIGAVPQVMQII</sequence>
<evidence type="ECO:0000259" key="1">
    <source>
        <dbReference type="Pfam" id="PF06985"/>
    </source>
</evidence>
<dbReference type="EMBL" id="KN848080">
    <property type="protein sequence ID" value="KIX95687.1"/>
    <property type="molecule type" value="Genomic_DNA"/>
</dbReference>
<dbReference type="Pfam" id="PF06985">
    <property type="entry name" value="HET"/>
    <property type="match status" value="1"/>
</dbReference>
<evidence type="ECO:0000313" key="3">
    <source>
        <dbReference type="Proteomes" id="UP000053411"/>
    </source>
</evidence>
<dbReference type="GeneID" id="27714140"/>
<gene>
    <name evidence="2" type="ORF">Z520_08394</name>
</gene>
<organism evidence="2 3">
    <name type="scientific">Fonsecaea multimorphosa CBS 102226</name>
    <dbReference type="NCBI Taxonomy" id="1442371"/>
    <lineage>
        <taxon>Eukaryota</taxon>
        <taxon>Fungi</taxon>
        <taxon>Dikarya</taxon>
        <taxon>Ascomycota</taxon>
        <taxon>Pezizomycotina</taxon>
        <taxon>Eurotiomycetes</taxon>
        <taxon>Chaetothyriomycetidae</taxon>
        <taxon>Chaetothyriales</taxon>
        <taxon>Herpotrichiellaceae</taxon>
        <taxon>Fonsecaea</taxon>
    </lineage>
</organism>
<dbReference type="VEuPathDB" id="FungiDB:Z520_08394"/>
<dbReference type="PANTHER" id="PTHR33112">
    <property type="entry name" value="DOMAIN PROTEIN, PUTATIVE-RELATED"/>
    <property type="match status" value="1"/>
</dbReference>
<dbReference type="AlphaFoldDB" id="A0A0D2JQQ4"/>
<evidence type="ECO:0000313" key="2">
    <source>
        <dbReference type="EMBL" id="KIX95687.1"/>
    </source>
</evidence>
<protein>
    <recommendedName>
        <fullName evidence="1">Heterokaryon incompatibility domain-containing protein</fullName>
    </recommendedName>
</protein>
<dbReference type="OrthoDB" id="5125733at2759"/>
<proteinExistence type="predicted"/>
<dbReference type="Proteomes" id="UP000053411">
    <property type="component" value="Unassembled WGS sequence"/>
</dbReference>
<dbReference type="STRING" id="1442371.A0A0D2JQQ4"/>
<dbReference type="PANTHER" id="PTHR33112:SF16">
    <property type="entry name" value="HETEROKARYON INCOMPATIBILITY DOMAIN-CONTAINING PROTEIN"/>
    <property type="match status" value="1"/>
</dbReference>
<name>A0A0D2JQQ4_9EURO</name>
<reference evidence="2 3" key="1">
    <citation type="submission" date="2015-01" db="EMBL/GenBank/DDBJ databases">
        <title>The Genome Sequence of Fonsecaea multimorphosa CBS 102226.</title>
        <authorList>
            <consortium name="The Broad Institute Genomics Platform"/>
            <person name="Cuomo C."/>
            <person name="de Hoog S."/>
            <person name="Gorbushina A."/>
            <person name="Stielow B."/>
            <person name="Teixiera M."/>
            <person name="Abouelleil A."/>
            <person name="Chapman S.B."/>
            <person name="Priest M."/>
            <person name="Young S.K."/>
            <person name="Wortman J."/>
            <person name="Nusbaum C."/>
            <person name="Birren B."/>
        </authorList>
    </citation>
    <scope>NUCLEOTIDE SEQUENCE [LARGE SCALE GENOMIC DNA]</scope>
    <source>
        <strain evidence="2 3">CBS 102226</strain>
    </source>
</reference>
<dbReference type="InterPro" id="IPR010730">
    <property type="entry name" value="HET"/>
</dbReference>
<feature type="domain" description="Heterokaryon incompatibility" evidence="1">
    <location>
        <begin position="222"/>
        <end position="396"/>
    </location>
</feature>
<keyword evidence="3" id="KW-1185">Reference proteome</keyword>